<feature type="region of interest" description="Disordered" evidence="4">
    <location>
        <begin position="353"/>
        <end position="372"/>
    </location>
</feature>
<name>A0ABP8GD30_9BURK</name>
<keyword evidence="6" id="KW-0223">Dioxygenase</keyword>
<dbReference type="GO" id="GO:0051213">
    <property type="term" value="F:dioxygenase activity"/>
    <property type="evidence" value="ECO:0007669"/>
    <property type="project" value="UniProtKB-KW"/>
</dbReference>
<reference evidence="7" key="1">
    <citation type="journal article" date="2019" name="Int. J. Syst. Evol. Microbiol.">
        <title>The Global Catalogue of Microorganisms (GCM) 10K type strain sequencing project: providing services to taxonomists for standard genome sequencing and annotation.</title>
        <authorList>
            <consortium name="The Broad Institute Genomics Platform"/>
            <consortium name="The Broad Institute Genome Sequencing Center for Infectious Disease"/>
            <person name="Wu L."/>
            <person name="Ma J."/>
        </authorList>
    </citation>
    <scope>NUCLEOTIDE SEQUENCE [LARGE SCALE GENOMIC DNA]</scope>
    <source>
        <strain evidence="7">JCM 17666</strain>
    </source>
</reference>
<evidence type="ECO:0000313" key="6">
    <source>
        <dbReference type="EMBL" id="GAA4322102.1"/>
    </source>
</evidence>
<dbReference type="InterPro" id="IPR042098">
    <property type="entry name" value="TauD-like_sf"/>
</dbReference>
<dbReference type="Gene3D" id="3.60.130.10">
    <property type="entry name" value="Clavaminate synthase-like"/>
    <property type="match status" value="1"/>
</dbReference>
<sequence length="372" mass="41207">MTDHIKPLEGPSVWHGADLLRRTDWIETLAQHEIDEILAAAQAAADTGLDLFDIRKEHFPLPRLAERLAAITRKLEDGPGLLVIRGLPAASMTAAQIRYAYWGIGLHMGIPVSQSGKGELMAQVSDIGVRFGAPGARGFRSNQALPFHTDRCDYVGLLCVRNALSGGWSRIVSSPAVHNEMLRRRPDLAEALYQQFYMSWQGDEAPGSKPYYAAPIFGIRDGLFSLQLGPSYIRVAQEKWPELPRLTASQIEAMTMLQEIAAELELTAPFAIGDIQFLNNHVTMHGRTAFEDDEDPAKRRMLLRLWLSSPIGRPLPREAETLWGAVEPGQPRGGVPAKDGWWRNVLARDRTGRDGTLHLTGEHDQRGEAATS</sequence>
<feature type="domain" description="TauD/TfdA-like" evidence="5">
    <location>
        <begin position="54"/>
        <end position="306"/>
    </location>
</feature>
<dbReference type="Pfam" id="PF02668">
    <property type="entry name" value="TauD"/>
    <property type="match status" value="1"/>
</dbReference>
<evidence type="ECO:0000259" key="5">
    <source>
        <dbReference type="Pfam" id="PF02668"/>
    </source>
</evidence>
<keyword evidence="2" id="KW-0560">Oxidoreductase</keyword>
<protein>
    <submittedName>
        <fullName evidence="6">TauD/TfdA family dioxygenase</fullName>
    </submittedName>
</protein>
<dbReference type="Proteomes" id="UP001501671">
    <property type="component" value="Unassembled WGS sequence"/>
</dbReference>
<dbReference type="PANTHER" id="PTHR10696">
    <property type="entry name" value="GAMMA-BUTYROBETAINE HYDROXYLASE-RELATED"/>
    <property type="match status" value="1"/>
</dbReference>
<dbReference type="InterPro" id="IPR050411">
    <property type="entry name" value="AlphaKG_dependent_hydroxylases"/>
</dbReference>
<proteinExistence type="predicted"/>
<accession>A0ABP8GD30</accession>
<evidence type="ECO:0000256" key="1">
    <source>
        <dbReference type="ARBA" id="ARBA00001954"/>
    </source>
</evidence>
<evidence type="ECO:0000256" key="3">
    <source>
        <dbReference type="ARBA" id="ARBA00023194"/>
    </source>
</evidence>
<dbReference type="RefSeq" id="WP_345245375.1">
    <property type="nucleotide sequence ID" value="NZ_BAABFO010000001.1"/>
</dbReference>
<evidence type="ECO:0000313" key="7">
    <source>
        <dbReference type="Proteomes" id="UP001501671"/>
    </source>
</evidence>
<gene>
    <name evidence="6" type="ORF">GCM10023144_01820</name>
</gene>
<evidence type="ECO:0000256" key="4">
    <source>
        <dbReference type="SAM" id="MobiDB-lite"/>
    </source>
</evidence>
<organism evidence="6 7">
    <name type="scientific">Pigmentiphaga soli</name>
    <dbReference type="NCBI Taxonomy" id="1007095"/>
    <lineage>
        <taxon>Bacteria</taxon>
        <taxon>Pseudomonadati</taxon>
        <taxon>Pseudomonadota</taxon>
        <taxon>Betaproteobacteria</taxon>
        <taxon>Burkholderiales</taxon>
        <taxon>Alcaligenaceae</taxon>
        <taxon>Pigmentiphaga</taxon>
    </lineage>
</organism>
<dbReference type="InterPro" id="IPR003819">
    <property type="entry name" value="TauD/TfdA-like"/>
</dbReference>
<dbReference type="PANTHER" id="PTHR10696:SF56">
    <property type="entry name" value="TAUD_TFDA-LIKE DOMAIN-CONTAINING PROTEIN"/>
    <property type="match status" value="1"/>
</dbReference>
<dbReference type="SUPFAM" id="SSF51197">
    <property type="entry name" value="Clavaminate synthase-like"/>
    <property type="match status" value="1"/>
</dbReference>
<dbReference type="EMBL" id="BAABFO010000001">
    <property type="protein sequence ID" value="GAA4322102.1"/>
    <property type="molecule type" value="Genomic_DNA"/>
</dbReference>
<comment type="cofactor">
    <cofactor evidence="1">
        <name>Fe(2+)</name>
        <dbReference type="ChEBI" id="CHEBI:29033"/>
    </cofactor>
</comment>
<evidence type="ECO:0000256" key="2">
    <source>
        <dbReference type="ARBA" id="ARBA00023002"/>
    </source>
</evidence>
<keyword evidence="7" id="KW-1185">Reference proteome</keyword>
<comment type="caution">
    <text evidence="6">The sequence shown here is derived from an EMBL/GenBank/DDBJ whole genome shotgun (WGS) entry which is preliminary data.</text>
</comment>
<keyword evidence="3" id="KW-0045">Antibiotic biosynthesis</keyword>